<accession>A0A316UXW7</accession>
<organism evidence="2 3">
    <name type="scientific">Jaminaea rosea</name>
    <dbReference type="NCBI Taxonomy" id="1569628"/>
    <lineage>
        <taxon>Eukaryota</taxon>
        <taxon>Fungi</taxon>
        <taxon>Dikarya</taxon>
        <taxon>Basidiomycota</taxon>
        <taxon>Ustilaginomycotina</taxon>
        <taxon>Exobasidiomycetes</taxon>
        <taxon>Microstromatales</taxon>
        <taxon>Microstromatales incertae sedis</taxon>
        <taxon>Jaminaea</taxon>
    </lineage>
</organism>
<dbReference type="GeneID" id="37025108"/>
<dbReference type="AlphaFoldDB" id="A0A316UXW7"/>
<evidence type="ECO:0000313" key="3">
    <source>
        <dbReference type="Proteomes" id="UP000245884"/>
    </source>
</evidence>
<evidence type="ECO:0000313" key="2">
    <source>
        <dbReference type="EMBL" id="PWN29834.1"/>
    </source>
</evidence>
<protein>
    <submittedName>
        <fullName evidence="2">Uncharacterized protein</fullName>
    </submittedName>
</protein>
<keyword evidence="3" id="KW-1185">Reference proteome</keyword>
<feature type="compositionally biased region" description="Low complexity" evidence="1">
    <location>
        <begin position="61"/>
        <end position="80"/>
    </location>
</feature>
<feature type="region of interest" description="Disordered" evidence="1">
    <location>
        <begin position="46"/>
        <end position="88"/>
    </location>
</feature>
<name>A0A316UXW7_9BASI</name>
<dbReference type="Proteomes" id="UP000245884">
    <property type="component" value="Unassembled WGS sequence"/>
</dbReference>
<gene>
    <name evidence="2" type="ORF">BDZ90DRAFT_120355</name>
</gene>
<dbReference type="EMBL" id="KZ819663">
    <property type="protein sequence ID" value="PWN29834.1"/>
    <property type="molecule type" value="Genomic_DNA"/>
</dbReference>
<sequence>MRRRERGKVALAAADLVQTPFQRILEQSPLTHLPLLPFHANRTRAERLTATVSRSPRRTGTLRSRVSTPSSSATSDTPSTEPRRPSVRAVPLLGLLRRGRMVLAVR</sequence>
<reference evidence="2 3" key="1">
    <citation type="journal article" date="2018" name="Mol. Biol. Evol.">
        <title>Broad Genomic Sampling Reveals a Smut Pathogenic Ancestry of the Fungal Clade Ustilaginomycotina.</title>
        <authorList>
            <person name="Kijpornyongpan T."/>
            <person name="Mondo S.J."/>
            <person name="Barry K."/>
            <person name="Sandor L."/>
            <person name="Lee J."/>
            <person name="Lipzen A."/>
            <person name="Pangilinan J."/>
            <person name="LaButti K."/>
            <person name="Hainaut M."/>
            <person name="Henrissat B."/>
            <person name="Grigoriev I.V."/>
            <person name="Spatafora J.W."/>
            <person name="Aime M.C."/>
        </authorList>
    </citation>
    <scope>NUCLEOTIDE SEQUENCE [LARGE SCALE GENOMIC DNA]</scope>
    <source>
        <strain evidence="2 3">MCA 5214</strain>
    </source>
</reference>
<evidence type="ECO:0000256" key="1">
    <source>
        <dbReference type="SAM" id="MobiDB-lite"/>
    </source>
</evidence>
<dbReference type="RefSeq" id="XP_025364446.1">
    <property type="nucleotide sequence ID" value="XM_025503285.1"/>
</dbReference>
<proteinExistence type="predicted"/>